<dbReference type="AlphaFoldDB" id="A0A371FDI1"/>
<dbReference type="EMBL" id="QJKJ01009534">
    <property type="protein sequence ID" value="RDX76350.1"/>
    <property type="molecule type" value="Genomic_DNA"/>
</dbReference>
<dbReference type="Proteomes" id="UP000257109">
    <property type="component" value="Unassembled WGS sequence"/>
</dbReference>
<evidence type="ECO:0000313" key="1">
    <source>
        <dbReference type="EMBL" id="RDX76350.1"/>
    </source>
</evidence>
<organism evidence="1 2">
    <name type="scientific">Mucuna pruriens</name>
    <name type="common">Velvet bean</name>
    <name type="synonym">Dolichos pruriens</name>
    <dbReference type="NCBI Taxonomy" id="157652"/>
    <lineage>
        <taxon>Eukaryota</taxon>
        <taxon>Viridiplantae</taxon>
        <taxon>Streptophyta</taxon>
        <taxon>Embryophyta</taxon>
        <taxon>Tracheophyta</taxon>
        <taxon>Spermatophyta</taxon>
        <taxon>Magnoliopsida</taxon>
        <taxon>eudicotyledons</taxon>
        <taxon>Gunneridae</taxon>
        <taxon>Pentapetalae</taxon>
        <taxon>rosids</taxon>
        <taxon>fabids</taxon>
        <taxon>Fabales</taxon>
        <taxon>Fabaceae</taxon>
        <taxon>Papilionoideae</taxon>
        <taxon>50 kb inversion clade</taxon>
        <taxon>NPAAA clade</taxon>
        <taxon>indigoferoid/millettioid clade</taxon>
        <taxon>Phaseoleae</taxon>
        <taxon>Mucuna</taxon>
    </lineage>
</organism>
<proteinExistence type="predicted"/>
<dbReference type="OrthoDB" id="1418274at2759"/>
<protein>
    <submittedName>
        <fullName evidence="1">Uncharacterized protein</fullName>
    </submittedName>
</protein>
<comment type="caution">
    <text evidence="1">The sequence shown here is derived from an EMBL/GenBank/DDBJ whole genome shotgun (WGS) entry which is preliminary data.</text>
</comment>
<feature type="non-terminal residue" evidence="1">
    <location>
        <position position="1"/>
    </location>
</feature>
<reference evidence="1" key="1">
    <citation type="submission" date="2018-05" db="EMBL/GenBank/DDBJ databases">
        <title>Draft genome of Mucuna pruriens seed.</title>
        <authorList>
            <person name="Nnadi N.E."/>
            <person name="Vos R."/>
            <person name="Hasami M.H."/>
            <person name="Devisetty U.K."/>
            <person name="Aguiy J.C."/>
        </authorList>
    </citation>
    <scope>NUCLEOTIDE SEQUENCE [LARGE SCALE GENOMIC DNA]</scope>
    <source>
        <strain evidence="1">JCA_2017</strain>
    </source>
</reference>
<name>A0A371FDI1_MUCPR</name>
<evidence type="ECO:0000313" key="2">
    <source>
        <dbReference type="Proteomes" id="UP000257109"/>
    </source>
</evidence>
<keyword evidence="2" id="KW-1185">Reference proteome</keyword>
<gene>
    <name evidence="1" type="ORF">CR513_43663</name>
</gene>
<accession>A0A371FDI1</accession>
<sequence length="197" mass="23006">MIEYDDYKGYMYEEAAKNTCCKSNVVENGNYIPKKVDDTDFPRTSWNDEQKLWYLLNSKARNPIMCALTKSEFEKVHSCKSSKEIPHVIALCPSKDLKKLLVKKLLGTLKVHEIELREKKGGSRWKNYLKKFSKGSKDKSHVVCYECFDDHKYSLISPTFESLNVVENGDHIPFHDDGVDFPKSLWNEEQKLRYLLN</sequence>